<dbReference type="RefSeq" id="XP_043015754.1">
    <property type="nucleotide sequence ID" value="XM_043147049.1"/>
</dbReference>
<dbReference type="CDD" id="cd04301">
    <property type="entry name" value="NAT_SF"/>
    <property type="match status" value="1"/>
</dbReference>
<dbReference type="InterPro" id="IPR016181">
    <property type="entry name" value="Acyl_CoA_acyltransferase"/>
</dbReference>
<name>A0A9P8AF45_9AGAR</name>
<dbReference type="AlphaFoldDB" id="A0A9P8AF45"/>
<dbReference type="InterPro" id="IPR039949">
    <property type="entry name" value="NAA40"/>
</dbReference>
<dbReference type="Pfam" id="PF00583">
    <property type="entry name" value="Acetyltransf_1"/>
    <property type="match status" value="1"/>
</dbReference>
<evidence type="ECO:0000256" key="5">
    <source>
        <dbReference type="ARBA" id="ARBA00015043"/>
    </source>
</evidence>
<dbReference type="KEGG" id="more:E1B28_001143"/>
<comment type="subcellular location">
    <subcellularLocation>
        <location evidence="2">Cytoplasm</location>
    </subcellularLocation>
    <subcellularLocation>
        <location evidence="1">Nucleus</location>
    </subcellularLocation>
</comment>
<keyword evidence="8" id="KW-0539">Nucleus</keyword>
<dbReference type="Gene3D" id="3.40.630.30">
    <property type="match status" value="1"/>
</dbReference>
<feature type="domain" description="N-acetyltransferase" evidence="12">
    <location>
        <begin position="50"/>
        <end position="194"/>
    </location>
</feature>
<dbReference type="GO" id="GO:1990189">
    <property type="term" value="F:protein N-terminal-serine acetyltransferase activity"/>
    <property type="evidence" value="ECO:0007669"/>
    <property type="project" value="UniProtKB-EC"/>
</dbReference>
<dbReference type="PANTHER" id="PTHR20531">
    <property type="entry name" value="N-ALPHA-ACETYLTRANSFERASE 40"/>
    <property type="match status" value="1"/>
</dbReference>
<accession>A0A9P8AF45</accession>
<reference evidence="13" key="1">
    <citation type="journal article" date="2021" name="Genome Biol. Evol.">
        <title>The assembled and annotated genome of the fairy-ring fungus Marasmius oreades.</title>
        <authorList>
            <person name="Hiltunen M."/>
            <person name="Ament-Velasquez S.L."/>
            <person name="Johannesson H."/>
        </authorList>
    </citation>
    <scope>NUCLEOTIDE SEQUENCE</scope>
    <source>
        <strain evidence="13">03SP1</strain>
    </source>
</reference>
<evidence type="ECO:0000256" key="11">
    <source>
        <dbReference type="ARBA" id="ARBA00049524"/>
    </source>
</evidence>
<comment type="catalytic activity">
    <reaction evidence="11">
        <text>N-terminal L-seryl-[histone H4] + acetyl-CoA = N-terminal N(alpha)-acetyl-L-seryl-[histone H4] + CoA + H(+)</text>
        <dbReference type="Rhea" id="RHEA:50596"/>
        <dbReference type="Rhea" id="RHEA-COMP:12740"/>
        <dbReference type="Rhea" id="RHEA-COMP:12743"/>
        <dbReference type="ChEBI" id="CHEBI:15378"/>
        <dbReference type="ChEBI" id="CHEBI:57287"/>
        <dbReference type="ChEBI" id="CHEBI:57288"/>
        <dbReference type="ChEBI" id="CHEBI:64738"/>
        <dbReference type="ChEBI" id="CHEBI:83690"/>
        <dbReference type="EC" id="2.3.1.257"/>
    </reaction>
</comment>
<evidence type="ECO:0000313" key="14">
    <source>
        <dbReference type="Proteomes" id="UP001049176"/>
    </source>
</evidence>
<proteinExistence type="inferred from homology"/>
<dbReference type="GO" id="GO:0005737">
    <property type="term" value="C:cytoplasm"/>
    <property type="evidence" value="ECO:0007669"/>
    <property type="project" value="UniProtKB-SubCell"/>
</dbReference>
<dbReference type="EC" id="2.3.1.257" evidence="4"/>
<comment type="similarity">
    <text evidence="3">Belongs to the acetyltransferase family. NAA40 subfamily.</text>
</comment>
<comment type="catalytic activity">
    <reaction evidence="10">
        <text>N-terminal L-seryl-[histone H2A] + acetyl-CoA = N-terminal N(alpha)-acetyl-L-seryl-[histone H2A] + CoA + H(+)</text>
        <dbReference type="Rhea" id="RHEA:50600"/>
        <dbReference type="Rhea" id="RHEA-COMP:12742"/>
        <dbReference type="Rhea" id="RHEA-COMP:12744"/>
        <dbReference type="ChEBI" id="CHEBI:15378"/>
        <dbReference type="ChEBI" id="CHEBI:57287"/>
        <dbReference type="ChEBI" id="CHEBI:57288"/>
        <dbReference type="ChEBI" id="CHEBI:64738"/>
        <dbReference type="ChEBI" id="CHEBI:83690"/>
        <dbReference type="EC" id="2.3.1.257"/>
    </reaction>
</comment>
<dbReference type="EMBL" id="CM032181">
    <property type="protein sequence ID" value="KAG7099284.1"/>
    <property type="molecule type" value="Genomic_DNA"/>
</dbReference>
<evidence type="ECO:0000256" key="8">
    <source>
        <dbReference type="ARBA" id="ARBA00023242"/>
    </source>
</evidence>
<gene>
    <name evidence="13" type="ORF">E1B28_001143</name>
</gene>
<evidence type="ECO:0000313" key="13">
    <source>
        <dbReference type="EMBL" id="KAG7099284.1"/>
    </source>
</evidence>
<dbReference type="GO" id="GO:0043998">
    <property type="term" value="F:histone H2A acetyltransferase activity"/>
    <property type="evidence" value="ECO:0007669"/>
    <property type="project" value="InterPro"/>
</dbReference>
<keyword evidence="7" id="KW-0808">Transferase</keyword>
<protein>
    <recommendedName>
        <fullName evidence="5">N-alpha-acetyltransferase 40</fullName>
        <ecNumber evidence="4">2.3.1.257</ecNumber>
    </recommendedName>
</protein>
<dbReference type="GO" id="GO:0010485">
    <property type="term" value="F:histone H4 acetyltransferase activity"/>
    <property type="evidence" value="ECO:0007669"/>
    <property type="project" value="InterPro"/>
</dbReference>
<sequence>MSATGSRLVRLANAASGSELQHESQKILLNNTEFQVCVLHADDLPKVLQESVWEIFEQNMYQLYLNSASGWNRDEKRAEFFNSLSRFIVLSARDTTAAYAIFRFEYEEGLNLLYCYELQTQKFYQKKGLGKFLMNALDSIARKWKMDQIMLTVFKDNVNASRFYKDLGFGLDPTSPTDEDGEDLDAVDYEILSKPARK</sequence>
<evidence type="ECO:0000256" key="3">
    <source>
        <dbReference type="ARBA" id="ARBA00008870"/>
    </source>
</evidence>
<evidence type="ECO:0000256" key="6">
    <source>
        <dbReference type="ARBA" id="ARBA00022490"/>
    </source>
</evidence>
<evidence type="ECO:0000256" key="7">
    <source>
        <dbReference type="ARBA" id="ARBA00022679"/>
    </source>
</evidence>
<dbReference type="GO" id="GO:0005634">
    <property type="term" value="C:nucleus"/>
    <property type="evidence" value="ECO:0007669"/>
    <property type="project" value="UniProtKB-SubCell"/>
</dbReference>
<dbReference type="SUPFAM" id="SSF55729">
    <property type="entry name" value="Acyl-CoA N-acyltransferases (Nat)"/>
    <property type="match status" value="1"/>
</dbReference>
<dbReference type="GeneID" id="66070219"/>
<keyword evidence="14" id="KW-1185">Reference proteome</keyword>
<comment type="caution">
    <text evidence="13">The sequence shown here is derived from an EMBL/GenBank/DDBJ whole genome shotgun (WGS) entry which is preliminary data.</text>
</comment>
<evidence type="ECO:0000256" key="10">
    <source>
        <dbReference type="ARBA" id="ARBA00047821"/>
    </source>
</evidence>
<evidence type="ECO:0000256" key="1">
    <source>
        <dbReference type="ARBA" id="ARBA00004123"/>
    </source>
</evidence>
<dbReference type="PROSITE" id="PS51186">
    <property type="entry name" value="GNAT"/>
    <property type="match status" value="1"/>
</dbReference>
<keyword evidence="9" id="KW-0012">Acyltransferase</keyword>
<evidence type="ECO:0000259" key="12">
    <source>
        <dbReference type="PROSITE" id="PS51186"/>
    </source>
</evidence>
<evidence type="ECO:0000256" key="2">
    <source>
        <dbReference type="ARBA" id="ARBA00004496"/>
    </source>
</evidence>
<organism evidence="13 14">
    <name type="scientific">Marasmius oreades</name>
    <name type="common">fairy-ring Marasmius</name>
    <dbReference type="NCBI Taxonomy" id="181124"/>
    <lineage>
        <taxon>Eukaryota</taxon>
        <taxon>Fungi</taxon>
        <taxon>Dikarya</taxon>
        <taxon>Basidiomycota</taxon>
        <taxon>Agaricomycotina</taxon>
        <taxon>Agaricomycetes</taxon>
        <taxon>Agaricomycetidae</taxon>
        <taxon>Agaricales</taxon>
        <taxon>Marasmiineae</taxon>
        <taxon>Marasmiaceae</taxon>
        <taxon>Marasmius</taxon>
    </lineage>
</organism>
<dbReference type="InterPro" id="IPR000182">
    <property type="entry name" value="GNAT_dom"/>
</dbReference>
<dbReference type="PANTHER" id="PTHR20531:SF1">
    <property type="entry name" value="N-ALPHA-ACETYLTRANSFERASE 40"/>
    <property type="match status" value="1"/>
</dbReference>
<evidence type="ECO:0000256" key="4">
    <source>
        <dbReference type="ARBA" id="ARBA00012950"/>
    </source>
</evidence>
<evidence type="ECO:0000256" key="9">
    <source>
        <dbReference type="ARBA" id="ARBA00023315"/>
    </source>
</evidence>
<dbReference type="Proteomes" id="UP001049176">
    <property type="component" value="Chromosome 1"/>
</dbReference>
<keyword evidence="6" id="KW-0963">Cytoplasm</keyword>
<dbReference type="OrthoDB" id="424551at2759"/>